<dbReference type="HOGENOM" id="CLU_1399632_0_0_1"/>
<dbReference type="AlphaFoldDB" id="R1DG14"/>
<feature type="compositionally biased region" description="Basic residues" evidence="1">
    <location>
        <begin position="107"/>
        <end position="116"/>
    </location>
</feature>
<dbReference type="GeneID" id="17256002"/>
<accession>R1DG14</accession>
<gene>
    <name evidence="2" type="ORF">EMIHUDRAFT_438012</name>
</gene>
<dbReference type="RefSeq" id="XP_005762190.1">
    <property type="nucleotide sequence ID" value="XM_005762133.1"/>
</dbReference>
<protein>
    <submittedName>
        <fullName evidence="2">Uncharacterized protein</fullName>
    </submittedName>
</protein>
<reference evidence="2" key="1">
    <citation type="submission" date="2012-07" db="EMBL/GenBank/DDBJ databases">
        <title>Genome variability drives Emilianias global distribution.</title>
        <authorList>
            <consortium name="DOE Joint Genome Institute"/>
            <person name="Read B."/>
            <person name="Kegel J."/>
            <person name="Klute M."/>
            <person name="Kuo A."/>
            <person name="Lefebvre S.C."/>
            <person name="Maumus F."/>
            <person name="Mayer C."/>
            <person name="Miller J."/>
            <person name="Allen A."/>
            <person name="Bidle K."/>
            <person name="Borodovsky M."/>
            <person name="Bowler C."/>
            <person name="Brownlee C."/>
            <person name="Claverie J.-M."/>
            <person name="Cock M."/>
            <person name="De Vargas C."/>
            <person name="Elias M."/>
            <person name="Frickenhaus S."/>
            <person name="Gladyshev V.N."/>
            <person name="Gonzalez K."/>
            <person name="Guda C."/>
            <person name="Hadaegh A."/>
            <person name="Herman E."/>
            <person name="Iglesias-Rodriguez D."/>
            <person name="Jones B."/>
            <person name="Lawson T."/>
            <person name="Leese F."/>
            <person name="Lin Y.-C."/>
            <person name="Lindquist E."/>
            <person name="Lobanov A."/>
            <person name="Lucas S."/>
            <person name="Malik S.-H.B."/>
            <person name="Marsh M.E."/>
            <person name="Mock T."/>
            <person name="Monier A."/>
            <person name="Moreau H."/>
            <person name="Mueller-Roeber B."/>
            <person name="Napier J."/>
            <person name="Ogata H."/>
            <person name="Parker M."/>
            <person name="Probert I."/>
            <person name="Quesneville H."/>
            <person name="Raines C."/>
            <person name="Rensing S."/>
            <person name="Riano-Pachon D.M."/>
            <person name="Richier S."/>
            <person name="Rokitta S."/>
            <person name="Salamov A."/>
            <person name="Sarno A.F."/>
            <person name="Schmutz J."/>
            <person name="Schroeder D."/>
            <person name="Shiraiwa Y."/>
            <person name="Soanes D.M."/>
            <person name="Valentin K."/>
            <person name="Van Der Giezen M."/>
            <person name="Van Der Peer Y."/>
            <person name="Vardi A."/>
            <person name="Verret F."/>
            <person name="Von Dassow P."/>
            <person name="Wheeler G."/>
            <person name="Williams B."/>
            <person name="Wilson W."/>
            <person name="Wolfe G."/>
            <person name="Wurch L.L."/>
            <person name="Young J."/>
            <person name="Dacks J.B."/>
            <person name="Delwiche C.F."/>
            <person name="Dyhrman S."/>
            <person name="Glockner G."/>
            <person name="John U."/>
            <person name="Richards T."/>
            <person name="Worden A.Z."/>
            <person name="Zhang X."/>
            <person name="Grigoriev I.V."/>
        </authorList>
    </citation>
    <scope>NUCLEOTIDE SEQUENCE</scope>
    <source>
        <strain evidence="2">CCMP1516</strain>
    </source>
</reference>
<feature type="compositionally biased region" description="Basic residues" evidence="1">
    <location>
        <begin position="124"/>
        <end position="133"/>
    </location>
</feature>
<name>R1DG14_EMIHU</name>
<evidence type="ECO:0000313" key="2">
    <source>
        <dbReference type="EMBL" id="EOD09761.1"/>
    </source>
</evidence>
<feature type="non-terminal residue" evidence="2">
    <location>
        <position position="1"/>
    </location>
</feature>
<dbReference type="EMBL" id="KB868610">
    <property type="protein sequence ID" value="EOD09761.1"/>
    <property type="molecule type" value="Genomic_DNA"/>
</dbReference>
<sequence length="195" mass="20984">LFQGAGAALGRDAQVLRVRGAGARCSAGQPTGDQPFLQLPKHYDRVQARAACGDERGGGAEGDAAQPGSAAVRPLARGARRGGDQGGRDGALPRHPPPPAQLAGARPRPRPRRSRVRALAVAERRRRRRRRRPQAAPRRGARLDLCVRALRRRQRRQVGKAGGGEVRFALPTCIIAVSTCLWGECARHTRAQSVE</sequence>
<organism evidence="2">
    <name type="scientific">Emiliania huxleyi</name>
    <name type="common">Coccolithophore</name>
    <name type="synonym">Pontosphaera huxleyi</name>
    <dbReference type="NCBI Taxonomy" id="2903"/>
    <lineage>
        <taxon>Eukaryota</taxon>
        <taxon>Haptista</taxon>
        <taxon>Haptophyta</taxon>
        <taxon>Prymnesiophyceae</taxon>
        <taxon>Isochrysidales</taxon>
        <taxon>Noelaerhabdaceae</taxon>
        <taxon>Emiliania</taxon>
    </lineage>
</organism>
<evidence type="ECO:0000256" key="1">
    <source>
        <dbReference type="SAM" id="MobiDB-lite"/>
    </source>
</evidence>
<dbReference type="KEGG" id="ehx:EMIHUDRAFT_438012"/>
<feature type="region of interest" description="Disordered" evidence="1">
    <location>
        <begin position="51"/>
        <end position="140"/>
    </location>
</feature>
<proteinExistence type="predicted"/>